<organism evidence="3 4">
    <name type="scientific">Acinetobacter albensis</name>
    <dbReference type="NCBI Taxonomy" id="1673609"/>
    <lineage>
        <taxon>Bacteria</taxon>
        <taxon>Pseudomonadati</taxon>
        <taxon>Pseudomonadota</taxon>
        <taxon>Gammaproteobacteria</taxon>
        <taxon>Moraxellales</taxon>
        <taxon>Moraxellaceae</taxon>
        <taxon>Acinetobacter</taxon>
    </lineage>
</organism>
<name>A0A1C4GT23_9GAMM</name>
<keyword evidence="2" id="KW-0732">Signal</keyword>
<accession>A0A1C4GT23</accession>
<evidence type="ECO:0000313" key="3">
    <source>
        <dbReference type="EMBL" id="SCC71358.1"/>
    </source>
</evidence>
<feature type="signal peptide" evidence="2">
    <location>
        <begin position="1"/>
        <end position="21"/>
    </location>
</feature>
<dbReference type="EMBL" id="FMBK01000003">
    <property type="protein sequence ID" value="SCC71358.1"/>
    <property type="molecule type" value="Genomic_DNA"/>
</dbReference>
<dbReference type="Gene3D" id="1.10.287.700">
    <property type="entry name" value="Helix hairpin bin"/>
    <property type="match status" value="1"/>
</dbReference>
<gene>
    <name evidence="3" type="ORF">GA0116959_103211</name>
</gene>
<dbReference type="RefSeq" id="WP_092718459.1">
    <property type="nucleotide sequence ID" value="NZ_FMBK01000003.1"/>
</dbReference>
<proteinExistence type="predicted"/>
<dbReference type="Proteomes" id="UP000243661">
    <property type="component" value="Unassembled WGS sequence"/>
</dbReference>
<protein>
    <submittedName>
        <fullName evidence="3">Uncharacterized protein</fullName>
    </submittedName>
</protein>
<dbReference type="AlphaFoldDB" id="A0A1C4GT23"/>
<sequence length="168" mass="17871">MKMLKITLITTALLATSPLFANTSVNATADIKTEQPSILHNVTQGVKNTAHKAGHGIQNTALKVDHGVEKGVDKTRTVTKNAWENTKDFSAEKSQAVENKAKKVKDATVKKADQTKTYASEKWQKGKDAVSSHSGDAHVNGKTNVELNTPAAKANVGISTEAGIGHSK</sequence>
<evidence type="ECO:0000256" key="1">
    <source>
        <dbReference type="SAM" id="MobiDB-lite"/>
    </source>
</evidence>
<feature type="region of interest" description="Disordered" evidence="1">
    <location>
        <begin position="120"/>
        <end position="148"/>
    </location>
</feature>
<dbReference type="OrthoDB" id="6682870at2"/>
<evidence type="ECO:0000256" key="2">
    <source>
        <dbReference type="SAM" id="SignalP"/>
    </source>
</evidence>
<reference evidence="3 4" key="1">
    <citation type="submission" date="2016-08" db="EMBL/GenBank/DDBJ databases">
        <authorList>
            <person name="Seilhamer J.J."/>
        </authorList>
    </citation>
    <scope>NUCLEOTIDE SEQUENCE [LARGE SCALE GENOMIC DNA]</scope>
    <source>
        <strain evidence="3 4">ANC 4874</strain>
    </source>
</reference>
<feature type="chain" id="PRO_5008692644" evidence="2">
    <location>
        <begin position="22"/>
        <end position="168"/>
    </location>
</feature>
<evidence type="ECO:0000313" key="4">
    <source>
        <dbReference type="Proteomes" id="UP000243661"/>
    </source>
</evidence>